<evidence type="ECO:0000313" key="2">
    <source>
        <dbReference type="Proteomes" id="UP000559117"/>
    </source>
</evidence>
<dbReference type="Proteomes" id="UP000559117">
    <property type="component" value="Unassembled WGS sequence"/>
</dbReference>
<comment type="caution">
    <text evidence="1">The sequence shown here is derived from an EMBL/GenBank/DDBJ whole genome shotgun (WGS) entry which is preliminary data.</text>
</comment>
<keyword evidence="2" id="KW-1185">Reference proteome</keyword>
<proteinExistence type="predicted"/>
<reference evidence="1 2" key="1">
    <citation type="submission" date="2020-08" db="EMBL/GenBank/DDBJ databases">
        <title>Genomic Encyclopedia of Type Strains, Phase IV (KMG-IV): sequencing the most valuable type-strain genomes for metagenomic binning, comparative biology and taxonomic classification.</title>
        <authorList>
            <person name="Goeker M."/>
        </authorList>
    </citation>
    <scope>NUCLEOTIDE SEQUENCE [LARGE SCALE GENOMIC DNA]</scope>
    <source>
        <strain evidence="1 2">DSM 24661</strain>
    </source>
</reference>
<organism evidence="1 2">
    <name type="scientific">Pectinatus brassicae</name>
    <dbReference type="NCBI Taxonomy" id="862415"/>
    <lineage>
        <taxon>Bacteria</taxon>
        <taxon>Bacillati</taxon>
        <taxon>Bacillota</taxon>
        <taxon>Negativicutes</taxon>
        <taxon>Selenomonadales</taxon>
        <taxon>Selenomonadaceae</taxon>
        <taxon>Pectinatus</taxon>
    </lineage>
</organism>
<name>A0A840US13_9FIRM</name>
<evidence type="ECO:0000313" key="1">
    <source>
        <dbReference type="EMBL" id="MBB5337538.1"/>
    </source>
</evidence>
<dbReference type="EMBL" id="JACHFH010000057">
    <property type="protein sequence ID" value="MBB5337538.1"/>
    <property type="molecule type" value="Genomic_DNA"/>
</dbReference>
<accession>A0A840US13</accession>
<sequence>MVNIFKYIIIVVVFSFISGVNIACLEAAAPLDQGVDFNITRVELPKDQDVITGFFKNRIDKALVLTSMDIDITILDTSNNVVRTNHKTLALPNIYIPASGGSDIYKFSLDNPGNKAYLGQTVMQTKVQIRWRTP</sequence>
<dbReference type="AlphaFoldDB" id="A0A840US13"/>
<protein>
    <submittedName>
        <fullName evidence="1">Uncharacterized protein</fullName>
    </submittedName>
</protein>
<gene>
    <name evidence="1" type="ORF">HNR32_002700</name>
</gene>
<dbReference type="RefSeq" id="WP_183863431.1">
    <property type="nucleotide sequence ID" value="NZ_JACHFH010000057.1"/>
</dbReference>